<dbReference type="RefSeq" id="WP_080804953.1">
    <property type="nucleotide sequence ID" value="NZ_LT828549.1"/>
</dbReference>
<protein>
    <submittedName>
        <fullName evidence="1">Uncharacterized protein</fullName>
    </submittedName>
</protein>
<dbReference type="EMBL" id="FWEV01000047">
    <property type="protein sequence ID" value="SLM28583.1"/>
    <property type="molecule type" value="Genomic_DNA"/>
</dbReference>
<reference evidence="1 2" key="1">
    <citation type="submission" date="2017-03" db="EMBL/GenBank/DDBJ databases">
        <authorList>
            <person name="Afonso C.L."/>
            <person name="Miller P.J."/>
            <person name="Scott M.A."/>
            <person name="Spackman E."/>
            <person name="Goraichik I."/>
            <person name="Dimitrov K.M."/>
            <person name="Suarez D.L."/>
            <person name="Swayne D.E."/>
        </authorList>
    </citation>
    <scope>NUCLEOTIDE SEQUENCE [LARGE SCALE GENOMIC DNA]</scope>
    <source>
        <strain evidence="1">PRJEB14757</strain>
    </source>
</reference>
<proteinExistence type="predicted"/>
<evidence type="ECO:0000313" key="2">
    <source>
        <dbReference type="Proteomes" id="UP000191931"/>
    </source>
</evidence>
<keyword evidence="2" id="KW-1185">Reference proteome</keyword>
<gene>
    <name evidence="1" type="ORF">MTBBW1_1400003</name>
</gene>
<dbReference type="AlphaFoldDB" id="A0A1W1H807"/>
<dbReference type="Proteomes" id="UP000191931">
    <property type="component" value="Unassembled WGS sequence"/>
</dbReference>
<dbReference type="OrthoDB" id="583178at2"/>
<accession>A0A1W1H807</accession>
<name>A0A1W1H807_9BACT</name>
<evidence type="ECO:0000313" key="1">
    <source>
        <dbReference type="EMBL" id="SLM28583.1"/>
    </source>
</evidence>
<organism evidence="1 2">
    <name type="scientific">Desulfamplus magnetovallimortis</name>
    <dbReference type="NCBI Taxonomy" id="1246637"/>
    <lineage>
        <taxon>Bacteria</taxon>
        <taxon>Pseudomonadati</taxon>
        <taxon>Thermodesulfobacteriota</taxon>
        <taxon>Desulfobacteria</taxon>
        <taxon>Desulfobacterales</taxon>
        <taxon>Desulfobacteraceae</taxon>
        <taxon>Desulfamplus</taxon>
    </lineage>
</organism>
<sequence>MITLDQAIDTVNQLPAEQQEVLFDIFYHRKIEKRRKEIAEDAKNSIADFHAGRLKTKPVKSIISELAQTLDGYCICLNQDNQD</sequence>